<feature type="chain" id="PRO_5012160495" description="Lipoprotein" evidence="2">
    <location>
        <begin position="26"/>
        <end position="210"/>
    </location>
</feature>
<reference evidence="3 4" key="1">
    <citation type="submission" date="2016-11" db="EMBL/GenBank/DDBJ databases">
        <authorList>
            <person name="Varghese N."/>
            <person name="Submissions S."/>
        </authorList>
    </citation>
    <scope>NUCLEOTIDE SEQUENCE [LARGE SCALE GENOMIC DNA]</scope>
    <source>
        <strain evidence="3 4">DSM 29341</strain>
    </source>
</reference>
<sequence length="210" mass="22664">MFRILIACLLAVAVAGCTGSQRPQADPAEIVARSYRDPGPPSLTLYTMINTRTGSGAHTSLMISASERVIFDPAGSFRADVVPIKDDVLYGITPAVERAYRSSHARETHYARIQTIQVTPQQAEIAYQLAKQSGPVPGAYCAHSTARLLQQVPGFEQIKTTFYPVKLSDQFGQIPGVVTTEYRENDSADLQAGLAANNALLNQLEPASAQ</sequence>
<evidence type="ECO:0000313" key="4">
    <source>
        <dbReference type="Proteomes" id="UP000325134"/>
    </source>
</evidence>
<keyword evidence="1 2" id="KW-0732">Signal</keyword>
<name>A0A1M5AZV3_9RHOB</name>
<dbReference type="AlphaFoldDB" id="A0A1M5AZV3"/>
<evidence type="ECO:0000256" key="1">
    <source>
        <dbReference type="ARBA" id="ARBA00022729"/>
    </source>
</evidence>
<evidence type="ECO:0000313" key="3">
    <source>
        <dbReference type="EMBL" id="SHF35794.1"/>
    </source>
</evidence>
<gene>
    <name evidence="3" type="ORF">SAMN05444279_13028</name>
</gene>
<dbReference type="EMBL" id="FQVK01000030">
    <property type="protein sequence ID" value="SHF35794.1"/>
    <property type="molecule type" value="Genomic_DNA"/>
</dbReference>
<dbReference type="InterPro" id="IPR031305">
    <property type="entry name" value="Casein_CS"/>
</dbReference>
<dbReference type="Proteomes" id="UP000325134">
    <property type="component" value="Unassembled WGS sequence"/>
</dbReference>
<dbReference type="PROSITE" id="PS51257">
    <property type="entry name" value="PROKAR_LIPOPROTEIN"/>
    <property type="match status" value="1"/>
</dbReference>
<dbReference type="RefSeq" id="WP_149777188.1">
    <property type="nucleotide sequence ID" value="NZ_FQVK01000030.1"/>
</dbReference>
<evidence type="ECO:0000256" key="2">
    <source>
        <dbReference type="SAM" id="SignalP"/>
    </source>
</evidence>
<accession>A0A1M5AZV3</accession>
<evidence type="ECO:0008006" key="5">
    <source>
        <dbReference type="Google" id="ProtNLM"/>
    </source>
</evidence>
<proteinExistence type="predicted"/>
<protein>
    <recommendedName>
        <fullName evidence="5">Lipoprotein</fullName>
    </recommendedName>
</protein>
<dbReference type="OrthoDB" id="7666390at2"/>
<dbReference type="PROSITE" id="PS00306">
    <property type="entry name" value="CASEIN_ALPHA_BETA"/>
    <property type="match status" value="1"/>
</dbReference>
<feature type="signal peptide" evidence="2">
    <location>
        <begin position="1"/>
        <end position="25"/>
    </location>
</feature>
<keyword evidence="4" id="KW-1185">Reference proteome</keyword>
<organism evidence="3 4">
    <name type="scientific">Ruegeria intermedia</name>
    <dbReference type="NCBI Taxonomy" id="996115"/>
    <lineage>
        <taxon>Bacteria</taxon>
        <taxon>Pseudomonadati</taxon>
        <taxon>Pseudomonadota</taxon>
        <taxon>Alphaproteobacteria</taxon>
        <taxon>Rhodobacterales</taxon>
        <taxon>Roseobacteraceae</taxon>
        <taxon>Ruegeria</taxon>
    </lineage>
</organism>